<name>A0A0F9DDA0_9ZZZZ</name>
<evidence type="ECO:0000256" key="1">
    <source>
        <dbReference type="SAM" id="MobiDB-lite"/>
    </source>
</evidence>
<evidence type="ECO:0000313" key="2">
    <source>
        <dbReference type="EMBL" id="KKL59718.1"/>
    </source>
</evidence>
<comment type="caution">
    <text evidence="2">The sequence shown here is derived from an EMBL/GenBank/DDBJ whole genome shotgun (WGS) entry which is preliminary data.</text>
</comment>
<sequence length="67" mass="7579">MAGKPTEAQVKEFWEWCGLKQNSFGNWGMWNGVSLDLLSDESNWGDNNKIKTPHRPQQPVQVCCAEG</sequence>
<dbReference type="EMBL" id="LAZR01029392">
    <property type="protein sequence ID" value="KKL59718.1"/>
    <property type="molecule type" value="Genomic_DNA"/>
</dbReference>
<accession>A0A0F9DDA0</accession>
<organism evidence="2">
    <name type="scientific">marine sediment metagenome</name>
    <dbReference type="NCBI Taxonomy" id="412755"/>
    <lineage>
        <taxon>unclassified sequences</taxon>
        <taxon>metagenomes</taxon>
        <taxon>ecological metagenomes</taxon>
    </lineage>
</organism>
<protein>
    <submittedName>
        <fullName evidence="2">Uncharacterized protein</fullName>
    </submittedName>
</protein>
<reference evidence="2" key="1">
    <citation type="journal article" date="2015" name="Nature">
        <title>Complex archaea that bridge the gap between prokaryotes and eukaryotes.</title>
        <authorList>
            <person name="Spang A."/>
            <person name="Saw J.H."/>
            <person name="Jorgensen S.L."/>
            <person name="Zaremba-Niedzwiedzka K."/>
            <person name="Martijn J."/>
            <person name="Lind A.E."/>
            <person name="van Eijk R."/>
            <person name="Schleper C."/>
            <person name="Guy L."/>
            <person name="Ettema T.J."/>
        </authorList>
    </citation>
    <scope>NUCLEOTIDE SEQUENCE</scope>
</reference>
<dbReference type="AlphaFoldDB" id="A0A0F9DDA0"/>
<proteinExistence type="predicted"/>
<gene>
    <name evidence="2" type="ORF">LCGC14_2212530</name>
</gene>
<feature type="region of interest" description="Disordered" evidence="1">
    <location>
        <begin position="48"/>
        <end position="67"/>
    </location>
</feature>